<proteinExistence type="inferred from homology"/>
<evidence type="ECO:0000313" key="6">
    <source>
        <dbReference type="EMBL" id="KDR69339.1"/>
    </source>
</evidence>
<keyword evidence="2" id="KW-0645">Protease</keyword>
<keyword evidence="7" id="KW-1185">Reference proteome</keyword>
<dbReference type="Proteomes" id="UP000027222">
    <property type="component" value="Unassembled WGS sequence"/>
</dbReference>
<feature type="non-terminal residue" evidence="6">
    <location>
        <position position="272"/>
    </location>
</feature>
<evidence type="ECO:0000256" key="2">
    <source>
        <dbReference type="ARBA" id="ARBA00022670"/>
    </source>
</evidence>
<feature type="non-terminal residue" evidence="6">
    <location>
        <position position="1"/>
    </location>
</feature>
<dbReference type="Gene3D" id="3.40.630.20">
    <property type="entry name" value="Peptidase C15, pyroglutamyl peptidase I-like"/>
    <property type="match status" value="1"/>
</dbReference>
<feature type="region of interest" description="Disordered" evidence="5">
    <location>
        <begin position="41"/>
        <end position="76"/>
    </location>
</feature>
<feature type="compositionally biased region" description="Low complexity" evidence="5">
    <location>
        <begin position="48"/>
        <end position="64"/>
    </location>
</feature>
<dbReference type="AlphaFoldDB" id="A0A067SNR2"/>
<evidence type="ECO:0000256" key="1">
    <source>
        <dbReference type="ARBA" id="ARBA00006641"/>
    </source>
</evidence>
<dbReference type="PANTHER" id="PTHR23402:SF1">
    <property type="entry name" value="PYROGLUTAMYL-PEPTIDASE I"/>
    <property type="match status" value="1"/>
</dbReference>
<evidence type="ECO:0000313" key="7">
    <source>
        <dbReference type="Proteomes" id="UP000027222"/>
    </source>
</evidence>
<name>A0A067SNR2_GALM3</name>
<dbReference type="GO" id="GO:0006508">
    <property type="term" value="P:proteolysis"/>
    <property type="evidence" value="ECO:0007669"/>
    <property type="project" value="UniProtKB-KW"/>
</dbReference>
<dbReference type="STRING" id="685588.A0A067SNR2"/>
<dbReference type="InterPro" id="IPR036440">
    <property type="entry name" value="Peptidase_C15-like_sf"/>
</dbReference>
<evidence type="ECO:0008006" key="8">
    <source>
        <dbReference type="Google" id="ProtNLM"/>
    </source>
</evidence>
<dbReference type="PANTHER" id="PTHR23402">
    <property type="entry name" value="PROTEASE FAMILY C15 PYROGLUTAMYL-PEPTIDASE I-RELATED"/>
    <property type="match status" value="1"/>
</dbReference>
<evidence type="ECO:0000256" key="3">
    <source>
        <dbReference type="ARBA" id="ARBA00022801"/>
    </source>
</evidence>
<accession>A0A067SNR2</accession>
<gene>
    <name evidence="6" type="ORF">GALMADRAFT_41112</name>
</gene>
<dbReference type="HOGENOM" id="CLU_043960_1_0_1"/>
<reference evidence="7" key="1">
    <citation type="journal article" date="2014" name="Proc. Natl. Acad. Sci. U.S.A.">
        <title>Extensive sampling of basidiomycete genomes demonstrates inadequacy of the white-rot/brown-rot paradigm for wood decay fungi.</title>
        <authorList>
            <person name="Riley R."/>
            <person name="Salamov A.A."/>
            <person name="Brown D.W."/>
            <person name="Nagy L.G."/>
            <person name="Floudas D."/>
            <person name="Held B.W."/>
            <person name="Levasseur A."/>
            <person name="Lombard V."/>
            <person name="Morin E."/>
            <person name="Otillar R."/>
            <person name="Lindquist E.A."/>
            <person name="Sun H."/>
            <person name="LaButti K.M."/>
            <person name="Schmutz J."/>
            <person name="Jabbour D."/>
            <person name="Luo H."/>
            <person name="Baker S.E."/>
            <person name="Pisabarro A.G."/>
            <person name="Walton J.D."/>
            <person name="Blanchette R.A."/>
            <person name="Henrissat B."/>
            <person name="Martin F."/>
            <person name="Cullen D."/>
            <person name="Hibbett D.S."/>
            <person name="Grigoriev I.V."/>
        </authorList>
    </citation>
    <scope>NUCLEOTIDE SEQUENCE [LARGE SCALE GENOMIC DNA]</scope>
    <source>
        <strain evidence="7">CBS 339.88</strain>
    </source>
</reference>
<protein>
    <recommendedName>
        <fullName evidence="8">Peptidase C15, pyroglutamyl peptidase I-like protein</fullName>
    </recommendedName>
</protein>
<dbReference type="EMBL" id="KL142403">
    <property type="protein sequence ID" value="KDR69339.1"/>
    <property type="molecule type" value="Genomic_DNA"/>
</dbReference>
<dbReference type="GO" id="GO:0008234">
    <property type="term" value="F:cysteine-type peptidase activity"/>
    <property type="evidence" value="ECO:0007669"/>
    <property type="project" value="UniProtKB-KW"/>
</dbReference>
<keyword evidence="4" id="KW-0788">Thiol protease</keyword>
<dbReference type="OrthoDB" id="407146at2759"/>
<dbReference type="SUPFAM" id="SSF53182">
    <property type="entry name" value="Pyrrolidone carboxyl peptidase (pyroglutamate aminopeptidase)"/>
    <property type="match status" value="1"/>
</dbReference>
<sequence>VPPDAFRVLVTGFGPFLQYAENPSWLAVKPLHNRVMHTDIQPEPVPLSHSSNTKSSSSSSPSIGAGSGVTPPGPRPIHITTLEIPVVYESVLAVVPGLHHRPPSFPADALPDTVSPETNFDFIFHVGVAGRGPLRMERQGHKLGYHMKDATGKLAPVVRTGGDTITRPTRGFGAGYENFPEEIPTDIDVTRLVQDLKRSGVEQIYTSMDAGHYLCDFIYYCSLAEVKRSSKPYEKRRSTQVLFLHCPPVGQPLGTEEVTDAIQRIVVWVCSE</sequence>
<keyword evidence="3" id="KW-0378">Hydrolase</keyword>
<comment type="similarity">
    <text evidence="1">Belongs to the peptidase C15 family.</text>
</comment>
<organism evidence="6 7">
    <name type="scientific">Galerina marginata (strain CBS 339.88)</name>
    <dbReference type="NCBI Taxonomy" id="685588"/>
    <lineage>
        <taxon>Eukaryota</taxon>
        <taxon>Fungi</taxon>
        <taxon>Dikarya</taxon>
        <taxon>Basidiomycota</taxon>
        <taxon>Agaricomycotina</taxon>
        <taxon>Agaricomycetes</taxon>
        <taxon>Agaricomycetidae</taxon>
        <taxon>Agaricales</taxon>
        <taxon>Agaricineae</taxon>
        <taxon>Strophariaceae</taxon>
        <taxon>Galerina</taxon>
    </lineage>
</organism>
<evidence type="ECO:0000256" key="5">
    <source>
        <dbReference type="SAM" id="MobiDB-lite"/>
    </source>
</evidence>
<evidence type="ECO:0000256" key="4">
    <source>
        <dbReference type="ARBA" id="ARBA00022807"/>
    </source>
</evidence>
<dbReference type="InterPro" id="IPR016125">
    <property type="entry name" value="Peptidase_C15-like"/>
</dbReference>